<feature type="region of interest" description="Disordered" evidence="1">
    <location>
        <begin position="1"/>
        <end position="36"/>
    </location>
</feature>
<reference evidence="2 3" key="1">
    <citation type="journal article" date="2018" name="Mol. Biol. Evol.">
        <title>Broad Genomic Sampling Reveals a Smut Pathogenic Ancestry of the Fungal Clade Ustilaginomycotina.</title>
        <authorList>
            <person name="Kijpornyongpan T."/>
            <person name="Mondo S.J."/>
            <person name="Barry K."/>
            <person name="Sandor L."/>
            <person name="Lee J."/>
            <person name="Lipzen A."/>
            <person name="Pangilinan J."/>
            <person name="LaButti K."/>
            <person name="Hainaut M."/>
            <person name="Henrissat B."/>
            <person name="Grigoriev I.V."/>
            <person name="Spatafora J.W."/>
            <person name="Aime M.C."/>
        </authorList>
    </citation>
    <scope>NUCLEOTIDE SEQUENCE [LARGE SCALE GENOMIC DNA]</scope>
    <source>
        <strain evidence="2 3">MCA 3882</strain>
    </source>
</reference>
<dbReference type="EMBL" id="KZ819603">
    <property type="protein sequence ID" value="PWN34994.1"/>
    <property type="molecule type" value="Genomic_DNA"/>
</dbReference>
<protein>
    <submittedName>
        <fullName evidence="2">Uncharacterized protein</fullName>
    </submittedName>
</protein>
<proteinExistence type="predicted"/>
<name>A0A316VCG1_9BASI</name>
<feature type="compositionally biased region" description="Basic and acidic residues" evidence="1">
    <location>
        <begin position="89"/>
        <end position="105"/>
    </location>
</feature>
<dbReference type="InParanoid" id="A0A316VCG1"/>
<feature type="region of interest" description="Disordered" evidence="1">
    <location>
        <begin position="86"/>
        <end position="245"/>
    </location>
</feature>
<feature type="compositionally biased region" description="Low complexity" evidence="1">
    <location>
        <begin position="117"/>
        <end position="132"/>
    </location>
</feature>
<gene>
    <name evidence="2" type="ORF">FA14DRAFT_154423</name>
</gene>
<evidence type="ECO:0000256" key="1">
    <source>
        <dbReference type="SAM" id="MobiDB-lite"/>
    </source>
</evidence>
<organism evidence="2 3">
    <name type="scientific">Meira miltonrushii</name>
    <dbReference type="NCBI Taxonomy" id="1280837"/>
    <lineage>
        <taxon>Eukaryota</taxon>
        <taxon>Fungi</taxon>
        <taxon>Dikarya</taxon>
        <taxon>Basidiomycota</taxon>
        <taxon>Ustilaginomycotina</taxon>
        <taxon>Exobasidiomycetes</taxon>
        <taxon>Exobasidiales</taxon>
        <taxon>Brachybasidiaceae</taxon>
        <taxon>Meira</taxon>
    </lineage>
</organism>
<accession>A0A316VCG1</accession>
<feature type="compositionally biased region" description="Basic residues" evidence="1">
    <location>
        <begin position="1"/>
        <end position="10"/>
    </location>
</feature>
<sequence length="272" mass="28240">MKTARRKSTPHRSPSATVYPVNTNGSSSSSQVKVEDKQPFELHDRAPATFGTPALQSLIYATSNDRYPGAPGTLLHKAKLEAARALASKQREAQREAERREEMKRLGILGMGKKRSTANGNGSTNGNSRFGTPPTSDRTRRSNPASGNTTNGNGHTASVTNGTSTRPGRGNGRNVSSAIDHNALPTPASQPDAKQQNGVSSPLLSSSGRLRRPASGSRGTSPMPLTGSSTNGSGMVTRTRSPIVAPLELDDDAKVGSGALGLSSSSANGVLA</sequence>
<dbReference type="Proteomes" id="UP000245771">
    <property type="component" value="Unassembled WGS sequence"/>
</dbReference>
<feature type="compositionally biased region" description="Polar residues" evidence="1">
    <location>
        <begin position="142"/>
        <end position="166"/>
    </location>
</feature>
<dbReference type="GeneID" id="37019462"/>
<dbReference type="OrthoDB" id="3366673at2759"/>
<dbReference type="RefSeq" id="XP_025355296.1">
    <property type="nucleotide sequence ID" value="XM_025497681.1"/>
</dbReference>
<evidence type="ECO:0000313" key="3">
    <source>
        <dbReference type="Proteomes" id="UP000245771"/>
    </source>
</evidence>
<feature type="compositionally biased region" description="Polar residues" evidence="1">
    <location>
        <begin position="11"/>
        <end position="32"/>
    </location>
</feature>
<feature type="compositionally biased region" description="Low complexity" evidence="1">
    <location>
        <begin position="200"/>
        <end position="219"/>
    </location>
</feature>
<dbReference type="AlphaFoldDB" id="A0A316VCG1"/>
<evidence type="ECO:0000313" key="2">
    <source>
        <dbReference type="EMBL" id="PWN34994.1"/>
    </source>
</evidence>
<keyword evidence="3" id="KW-1185">Reference proteome</keyword>
<feature type="compositionally biased region" description="Polar residues" evidence="1">
    <location>
        <begin position="226"/>
        <end position="240"/>
    </location>
</feature>
<feature type="compositionally biased region" description="Polar residues" evidence="1">
    <location>
        <begin position="187"/>
        <end position="199"/>
    </location>
</feature>